<evidence type="ECO:0000313" key="8">
    <source>
        <dbReference type="EMBL" id="CAB4943996.1"/>
    </source>
</evidence>
<feature type="transmembrane region" description="Helical" evidence="7">
    <location>
        <begin position="26"/>
        <end position="46"/>
    </location>
</feature>
<evidence type="ECO:0000256" key="7">
    <source>
        <dbReference type="SAM" id="Phobius"/>
    </source>
</evidence>
<organism evidence="8">
    <name type="scientific">freshwater metagenome</name>
    <dbReference type="NCBI Taxonomy" id="449393"/>
    <lineage>
        <taxon>unclassified sequences</taxon>
        <taxon>metagenomes</taxon>
        <taxon>ecological metagenomes</taxon>
    </lineage>
</organism>
<dbReference type="GO" id="GO:0016829">
    <property type="term" value="F:lyase activity"/>
    <property type="evidence" value="ECO:0007669"/>
    <property type="project" value="UniProtKB-KW"/>
</dbReference>
<evidence type="ECO:0000256" key="4">
    <source>
        <dbReference type="ARBA" id="ARBA00023136"/>
    </source>
</evidence>
<dbReference type="NCBIfam" id="TIGR00247">
    <property type="entry name" value="endolytic transglycosylase MltG"/>
    <property type="match status" value="1"/>
</dbReference>
<keyword evidence="1" id="KW-1003">Cell membrane</keyword>
<evidence type="ECO:0000256" key="1">
    <source>
        <dbReference type="ARBA" id="ARBA00022475"/>
    </source>
</evidence>
<reference evidence="8" key="1">
    <citation type="submission" date="2020-05" db="EMBL/GenBank/DDBJ databases">
        <authorList>
            <person name="Chiriac C."/>
            <person name="Salcher M."/>
            <person name="Ghai R."/>
            <person name="Kavagutti S V."/>
        </authorList>
    </citation>
    <scope>NUCLEOTIDE SEQUENCE</scope>
</reference>
<dbReference type="Gene3D" id="3.30.1490.480">
    <property type="entry name" value="Endolytic murein transglycosylase"/>
    <property type="match status" value="1"/>
</dbReference>
<dbReference type="InterPro" id="IPR003770">
    <property type="entry name" value="MLTG-like"/>
</dbReference>
<gene>
    <name evidence="8" type="ORF">UFOPK3772_01111</name>
</gene>
<dbReference type="Pfam" id="PF02618">
    <property type="entry name" value="YceG"/>
    <property type="match status" value="1"/>
</dbReference>
<dbReference type="PANTHER" id="PTHR30518">
    <property type="entry name" value="ENDOLYTIC MUREIN TRANSGLYCOSYLASE"/>
    <property type="match status" value="1"/>
</dbReference>
<accession>A0A6J7JKU0</accession>
<evidence type="ECO:0000256" key="2">
    <source>
        <dbReference type="ARBA" id="ARBA00022692"/>
    </source>
</evidence>
<dbReference type="PANTHER" id="PTHR30518:SF2">
    <property type="entry name" value="ENDOLYTIC MUREIN TRANSGLYCOSYLASE"/>
    <property type="match status" value="1"/>
</dbReference>
<evidence type="ECO:0000256" key="6">
    <source>
        <dbReference type="ARBA" id="ARBA00023316"/>
    </source>
</evidence>
<keyword evidence="3 7" id="KW-1133">Transmembrane helix</keyword>
<evidence type="ECO:0000256" key="5">
    <source>
        <dbReference type="ARBA" id="ARBA00023239"/>
    </source>
</evidence>
<keyword evidence="4 7" id="KW-0472">Membrane</keyword>
<sequence>MSQLDTFMSSGALPPSRHRGSVLRRVVAVILVVVVAALAVALYRWASASLEVDDYAGPGSGEVVVTVSRGDSLTQIARTLVAADVVKSTDAFVAAASANDRSASLGPGLYTLRLKMSGREALQLMLDPISRAQSRVVLPEGLRIDESVEAIAESTDITRKSLVAALEKPRALGLPDWAKDNAEGFLFPATYEVAGDEDAEALLKTLVTRFNQASTDIGLEDRADALGVSPYDALIIASLVQAEGVPNDFAKVARVIYNRLEAGMPLQFDSTVSYALGIDEISLDADQLATESPYNTYENTGLPPTPINSPGEAAIEAAFSPARGKWLYFVAVNPDTKETKFTKSYEKFLEYKAQFQQYLADKGKG</sequence>
<dbReference type="HAMAP" id="MF_02065">
    <property type="entry name" value="MltG"/>
    <property type="match status" value="1"/>
</dbReference>
<keyword evidence="2 7" id="KW-0812">Transmembrane</keyword>
<evidence type="ECO:0000256" key="3">
    <source>
        <dbReference type="ARBA" id="ARBA00022989"/>
    </source>
</evidence>
<dbReference type="AlphaFoldDB" id="A0A6J7JKU0"/>
<dbReference type="GO" id="GO:0071555">
    <property type="term" value="P:cell wall organization"/>
    <property type="evidence" value="ECO:0007669"/>
    <property type="project" value="UniProtKB-KW"/>
</dbReference>
<dbReference type="CDD" id="cd08010">
    <property type="entry name" value="MltG_like"/>
    <property type="match status" value="1"/>
</dbReference>
<keyword evidence="6" id="KW-0961">Cell wall biogenesis/degradation</keyword>
<protein>
    <submittedName>
        <fullName evidence="8">Unannotated protein</fullName>
    </submittedName>
</protein>
<name>A0A6J7JKU0_9ZZZZ</name>
<proteinExistence type="inferred from homology"/>
<keyword evidence="5" id="KW-0456">Lyase</keyword>
<dbReference type="EMBL" id="CAFBNE010000027">
    <property type="protein sequence ID" value="CAB4943996.1"/>
    <property type="molecule type" value="Genomic_DNA"/>
</dbReference>